<name>A3SM67_ROSNI</name>
<dbReference type="HOGENOM" id="CLU_078427_0_0_5"/>
<dbReference type="InterPro" id="IPR023296">
    <property type="entry name" value="Glyco_hydro_beta-prop_sf"/>
</dbReference>
<accession>A3SM67</accession>
<evidence type="ECO:0008006" key="3">
    <source>
        <dbReference type="Google" id="ProtNLM"/>
    </source>
</evidence>
<dbReference type="STRING" id="89187.ISM_09125"/>
<dbReference type="Gene3D" id="2.115.10.20">
    <property type="entry name" value="Glycosyl hydrolase domain, family 43"/>
    <property type="match status" value="2"/>
</dbReference>
<dbReference type="EMBL" id="AALY01000001">
    <property type="protein sequence ID" value="EAP78448.1"/>
    <property type="molecule type" value="Genomic_DNA"/>
</dbReference>
<dbReference type="SUPFAM" id="SSF75005">
    <property type="entry name" value="Arabinanase/levansucrase/invertase"/>
    <property type="match status" value="1"/>
</dbReference>
<dbReference type="Proteomes" id="UP000005954">
    <property type="component" value="Unassembled WGS sequence"/>
</dbReference>
<protein>
    <recommendedName>
        <fullName evidence="3">Glycosidase</fullName>
    </recommendedName>
</protein>
<organism evidence="1 2">
    <name type="scientific">Roseovarius nubinhibens (strain ATCC BAA-591 / DSM 15170 / ISM)</name>
    <dbReference type="NCBI Taxonomy" id="89187"/>
    <lineage>
        <taxon>Bacteria</taxon>
        <taxon>Pseudomonadati</taxon>
        <taxon>Pseudomonadota</taxon>
        <taxon>Alphaproteobacteria</taxon>
        <taxon>Rhodobacterales</taxon>
        <taxon>Roseobacteraceae</taxon>
        <taxon>Roseovarius</taxon>
    </lineage>
</organism>
<comment type="caution">
    <text evidence="1">The sequence shown here is derived from an EMBL/GenBank/DDBJ whole genome shotgun (WGS) entry which is preliminary data.</text>
</comment>
<dbReference type="PANTHER" id="PTHR35279">
    <property type="match status" value="1"/>
</dbReference>
<reference evidence="1 2" key="1">
    <citation type="submission" date="2005-12" db="EMBL/GenBank/DDBJ databases">
        <authorList>
            <person name="Moran M.A."/>
            <person name="Ferriera S."/>
            <person name="Johnson J."/>
            <person name="Kravitz S."/>
            <person name="Halpern A."/>
            <person name="Remington K."/>
            <person name="Beeson K."/>
            <person name="Tran B."/>
            <person name="Rogers Y.-H."/>
            <person name="Friedman R."/>
            <person name="Venter J.C."/>
        </authorList>
    </citation>
    <scope>NUCLEOTIDE SEQUENCE [LARGE SCALE GENOMIC DNA]</scope>
    <source>
        <strain evidence="2">ATCC BAA-591 / DSM 15170 / ISM</strain>
    </source>
</reference>
<dbReference type="PANTHER" id="PTHR35279:SF1">
    <property type="entry name" value="ARABINANASE_LEVANSUCRASE_INVERTASE"/>
    <property type="match status" value="1"/>
</dbReference>
<dbReference type="AlphaFoldDB" id="A3SM67"/>
<evidence type="ECO:0000313" key="2">
    <source>
        <dbReference type="Proteomes" id="UP000005954"/>
    </source>
</evidence>
<dbReference type="eggNOG" id="COG1621">
    <property type="taxonomic scope" value="Bacteria"/>
</dbReference>
<gene>
    <name evidence="1" type="ORF">ISM_09125</name>
</gene>
<keyword evidence="2" id="KW-1185">Reference proteome</keyword>
<dbReference type="RefSeq" id="WP_009813847.1">
    <property type="nucleotide sequence ID" value="NZ_CH724156.1"/>
</dbReference>
<sequence>MTSKAWRKLGRIFCPSGELDWAQHSFMTPVPLQVNADTIRIYGGMRDRKGISRIGWIEVDRARPTVLRDVGSMPVIALGDPGMFDDNGMILGDLLRLEDGRIRMYYVGFQLVQQVKFLAFTGLAESTDGGLSFQRLQKHPILDRAEQAPFINALHSILPVEGGYRAWISCGQRWQDIGGRVFPQYNCWTVTSPDGIHFDMETATPTLDVTGDEYRIGRPRANRTTDGYEMRVTSDTLAKQYATFLAKSSDGVNWTRTTVEELPRGEAGDWDDEMTCYPARIDTDQGESYLFFNGNNMGETGVGVAVLDGAP</sequence>
<evidence type="ECO:0000313" key="1">
    <source>
        <dbReference type="EMBL" id="EAP78448.1"/>
    </source>
</evidence>
<proteinExistence type="predicted"/>